<comment type="caution">
    <text evidence="8">The sequence shown here is derived from an EMBL/GenBank/DDBJ whole genome shotgun (WGS) entry which is preliminary data.</text>
</comment>
<dbReference type="PROSITE" id="PS50863">
    <property type="entry name" value="B3"/>
    <property type="match status" value="4"/>
</dbReference>
<gene>
    <name evidence="8" type="ORF">M0R45_032531</name>
</gene>
<dbReference type="SUPFAM" id="SSF101936">
    <property type="entry name" value="DNA-binding pseudobarrel domain"/>
    <property type="match status" value="4"/>
</dbReference>
<dbReference type="SMART" id="SM01019">
    <property type="entry name" value="B3"/>
    <property type="match status" value="4"/>
</dbReference>
<comment type="subcellular location">
    <subcellularLocation>
        <location evidence="1">Nucleus</location>
    </subcellularLocation>
</comment>
<feature type="domain" description="TF-B3" evidence="7">
    <location>
        <begin position="395"/>
        <end position="493"/>
    </location>
</feature>
<dbReference type="InterPro" id="IPR050655">
    <property type="entry name" value="Plant_B3_domain"/>
</dbReference>
<feature type="region of interest" description="Disordered" evidence="6">
    <location>
        <begin position="161"/>
        <end position="180"/>
    </location>
</feature>
<organism evidence="8 9">
    <name type="scientific">Rubus argutus</name>
    <name type="common">Southern blackberry</name>
    <dbReference type="NCBI Taxonomy" id="59490"/>
    <lineage>
        <taxon>Eukaryota</taxon>
        <taxon>Viridiplantae</taxon>
        <taxon>Streptophyta</taxon>
        <taxon>Embryophyta</taxon>
        <taxon>Tracheophyta</taxon>
        <taxon>Spermatophyta</taxon>
        <taxon>Magnoliopsida</taxon>
        <taxon>eudicotyledons</taxon>
        <taxon>Gunneridae</taxon>
        <taxon>Pentapetalae</taxon>
        <taxon>rosids</taxon>
        <taxon>fabids</taxon>
        <taxon>Rosales</taxon>
        <taxon>Rosaceae</taxon>
        <taxon>Rosoideae</taxon>
        <taxon>Rosoideae incertae sedis</taxon>
        <taxon>Rubus</taxon>
    </lineage>
</organism>
<dbReference type="InterPro" id="IPR015300">
    <property type="entry name" value="DNA-bd_pseudobarrel_sf"/>
</dbReference>
<dbReference type="EMBL" id="JBEDUW010000006">
    <property type="protein sequence ID" value="KAK9924146.1"/>
    <property type="molecule type" value="Genomic_DNA"/>
</dbReference>
<feature type="domain" description="TF-B3" evidence="7">
    <location>
        <begin position="241"/>
        <end position="337"/>
    </location>
</feature>
<evidence type="ECO:0000313" key="9">
    <source>
        <dbReference type="Proteomes" id="UP001457282"/>
    </source>
</evidence>
<dbReference type="AlphaFoldDB" id="A0AAW1WK30"/>
<dbReference type="Gene3D" id="2.40.330.10">
    <property type="entry name" value="DNA-binding pseudobarrel domain"/>
    <property type="match status" value="4"/>
</dbReference>
<dbReference type="Proteomes" id="UP001457282">
    <property type="component" value="Unassembled WGS sequence"/>
</dbReference>
<proteinExistence type="predicted"/>
<keyword evidence="2" id="KW-0805">Transcription regulation</keyword>
<evidence type="ECO:0000259" key="7">
    <source>
        <dbReference type="PROSITE" id="PS50863"/>
    </source>
</evidence>
<evidence type="ECO:0000256" key="5">
    <source>
        <dbReference type="ARBA" id="ARBA00023242"/>
    </source>
</evidence>
<feature type="domain" description="TF-B3" evidence="7">
    <location>
        <begin position="571"/>
        <end position="662"/>
    </location>
</feature>
<evidence type="ECO:0000313" key="8">
    <source>
        <dbReference type="EMBL" id="KAK9924146.1"/>
    </source>
</evidence>
<keyword evidence="5" id="KW-0539">Nucleus</keyword>
<evidence type="ECO:0000256" key="3">
    <source>
        <dbReference type="ARBA" id="ARBA00023125"/>
    </source>
</evidence>
<accession>A0AAW1WK30</accession>
<evidence type="ECO:0000256" key="1">
    <source>
        <dbReference type="ARBA" id="ARBA00004123"/>
    </source>
</evidence>
<dbReference type="GO" id="GO:0005634">
    <property type="term" value="C:nucleus"/>
    <property type="evidence" value="ECO:0007669"/>
    <property type="project" value="UniProtKB-SubCell"/>
</dbReference>
<evidence type="ECO:0000256" key="2">
    <source>
        <dbReference type="ARBA" id="ARBA00023015"/>
    </source>
</evidence>
<keyword evidence="4" id="KW-0804">Transcription</keyword>
<evidence type="ECO:0000256" key="4">
    <source>
        <dbReference type="ARBA" id="ARBA00023163"/>
    </source>
</evidence>
<name>A0AAW1WK30_RUBAR</name>
<sequence length="662" mass="75116">MASLRPPRFCATTPHFFKIILGDTSRLKLKIPKKFVMKYGKDLSNSVCLKLPSGSEWEVGLTRCKGEIWFEKGWPEFSMFCSLDYGNFLLFRYEGNSRFHVCIFDKSATEIDYPILMPTIEEADDLSIEILEDFQPSPKKRKKCPLPFPACKKMRTSLSGKADMVSESDNSQPRDMFEKPITNEDSHCTKLEVKSMENKEKDGRVTGGSSGIQRFLKQTSPQVLGNALALRRAYDLKTENPSFIVSMKPSDIQSSLSLPSEFATSHLITQPASNIILRVSDGTTWSVEFTYTKRKAQFQRGWLTFVKDNNLEVGDVCVFVLIKDSKLLLRVVFFRSEATNWFLSHGKNGFLTKKDGGSSSSSQRFLKRTAHEVIGRMKTLTATEKANAFKSDKPSFRIALQPSSVRYHNMSLPNEFAKRYLMKLPAGMAILRVMDGRIWSVKFKYDHANSRARLLSGWSPFVRDNNLKVGDVCVFTLINCIELLFEVVVFPSKESANCPSSTGHDRGTIVQVGKKRSPVVKVEPECSMNCEIGKNKVSKIREQFTHRHSSSLRATRVNLEAANKFSSKNPFFKVTMGSGHTMHVSAIFSRSFIKQERQTVMLQVKDRSWPVNLFRNKYSTRSSFCGGWTAFAKENCLGEGDVCIFELMEMNDIVLTVHIFRC</sequence>
<dbReference type="PANTHER" id="PTHR31920:SF108">
    <property type="entry name" value="B3 DOMAIN-CONTAINING TRANSCRIPTION FACTOR VRN1-LIKE"/>
    <property type="match status" value="1"/>
</dbReference>
<dbReference type="CDD" id="cd10017">
    <property type="entry name" value="B3_DNA"/>
    <property type="match status" value="4"/>
</dbReference>
<evidence type="ECO:0000256" key="6">
    <source>
        <dbReference type="SAM" id="MobiDB-lite"/>
    </source>
</evidence>
<dbReference type="InterPro" id="IPR003340">
    <property type="entry name" value="B3_DNA-bd"/>
</dbReference>
<dbReference type="Pfam" id="PF02362">
    <property type="entry name" value="B3"/>
    <property type="match status" value="4"/>
</dbReference>
<dbReference type="PANTHER" id="PTHR31920">
    <property type="entry name" value="B3 DOMAIN-CONTAINING"/>
    <property type="match status" value="1"/>
</dbReference>
<keyword evidence="3" id="KW-0238">DNA-binding</keyword>
<dbReference type="GO" id="GO:0003677">
    <property type="term" value="F:DNA binding"/>
    <property type="evidence" value="ECO:0007669"/>
    <property type="project" value="UniProtKB-KW"/>
</dbReference>
<feature type="domain" description="TF-B3" evidence="7">
    <location>
        <begin position="14"/>
        <end position="107"/>
    </location>
</feature>
<protein>
    <recommendedName>
        <fullName evidence="7">TF-B3 domain-containing protein</fullName>
    </recommendedName>
</protein>
<reference evidence="8 9" key="1">
    <citation type="journal article" date="2023" name="G3 (Bethesda)">
        <title>A chromosome-length genome assembly and annotation of blackberry (Rubus argutus, cv. 'Hillquist').</title>
        <authorList>
            <person name="Bruna T."/>
            <person name="Aryal R."/>
            <person name="Dudchenko O."/>
            <person name="Sargent D.J."/>
            <person name="Mead D."/>
            <person name="Buti M."/>
            <person name="Cavallini A."/>
            <person name="Hytonen T."/>
            <person name="Andres J."/>
            <person name="Pham M."/>
            <person name="Weisz D."/>
            <person name="Mascagni F."/>
            <person name="Usai G."/>
            <person name="Natali L."/>
            <person name="Bassil N."/>
            <person name="Fernandez G.E."/>
            <person name="Lomsadze A."/>
            <person name="Armour M."/>
            <person name="Olukolu B."/>
            <person name="Poorten T."/>
            <person name="Britton C."/>
            <person name="Davik J."/>
            <person name="Ashrafi H."/>
            <person name="Aiden E.L."/>
            <person name="Borodovsky M."/>
            <person name="Worthington M."/>
        </authorList>
    </citation>
    <scope>NUCLEOTIDE SEQUENCE [LARGE SCALE GENOMIC DNA]</scope>
    <source>
        <strain evidence="8">PI 553951</strain>
    </source>
</reference>
<keyword evidence="9" id="KW-1185">Reference proteome</keyword>